<accession>A0A2P2IW41</accession>
<protein>
    <submittedName>
        <fullName evidence="1">Uncharacterized protein LOC103960496</fullName>
    </submittedName>
</protein>
<reference evidence="1" key="1">
    <citation type="submission" date="2018-02" db="EMBL/GenBank/DDBJ databases">
        <title>Rhizophora mucronata_Transcriptome.</title>
        <authorList>
            <person name="Meera S.P."/>
            <person name="Sreeshan A."/>
            <person name="Augustine A."/>
        </authorList>
    </citation>
    <scope>NUCLEOTIDE SEQUENCE</scope>
    <source>
        <tissue evidence="1">Leaf</tissue>
    </source>
</reference>
<sequence>MAFPWKPPSSVTQRR</sequence>
<proteinExistence type="predicted"/>
<name>A0A2P2IW41_RHIMU</name>
<organism evidence="1">
    <name type="scientific">Rhizophora mucronata</name>
    <name type="common">Asiatic mangrove</name>
    <dbReference type="NCBI Taxonomy" id="61149"/>
    <lineage>
        <taxon>Eukaryota</taxon>
        <taxon>Viridiplantae</taxon>
        <taxon>Streptophyta</taxon>
        <taxon>Embryophyta</taxon>
        <taxon>Tracheophyta</taxon>
        <taxon>Spermatophyta</taxon>
        <taxon>Magnoliopsida</taxon>
        <taxon>eudicotyledons</taxon>
        <taxon>Gunneridae</taxon>
        <taxon>Pentapetalae</taxon>
        <taxon>rosids</taxon>
        <taxon>fabids</taxon>
        <taxon>Malpighiales</taxon>
        <taxon>Rhizophoraceae</taxon>
        <taxon>Rhizophora</taxon>
    </lineage>
</organism>
<evidence type="ECO:0000313" key="1">
    <source>
        <dbReference type="EMBL" id="MBW85438.1"/>
    </source>
</evidence>
<dbReference type="EMBL" id="GGEC01004955">
    <property type="protein sequence ID" value="MBW85438.1"/>
    <property type="molecule type" value="Transcribed_RNA"/>
</dbReference>